<proteinExistence type="predicted"/>
<evidence type="ECO:0000313" key="3">
    <source>
        <dbReference type="Proteomes" id="UP001164286"/>
    </source>
</evidence>
<organism evidence="2 3">
    <name type="scientific">Dioszegia hungarica</name>
    <dbReference type="NCBI Taxonomy" id="4972"/>
    <lineage>
        <taxon>Eukaryota</taxon>
        <taxon>Fungi</taxon>
        <taxon>Dikarya</taxon>
        <taxon>Basidiomycota</taxon>
        <taxon>Agaricomycotina</taxon>
        <taxon>Tremellomycetes</taxon>
        <taxon>Tremellales</taxon>
        <taxon>Bulleribasidiaceae</taxon>
        <taxon>Dioszegia</taxon>
    </lineage>
</organism>
<name>A0AA38LTS7_9TREE</name>
<dbReference type="RefSeq" id="XP_052944952.1">
    <property type="nucleotide sequence ID" value="XM_053092642.1"/>
</dbReference>
<sequence>MSNLFSADNSLDAKRQAAKASLIARRQARAPSVFPQPTLIPFPSSITPWRSKPASIGASSDAGWGGGWTGIVAQRDPAVELRDGEEWAVEKGGEIVKIAHIDADSGDRLAGWVEDHLPDGHSDAPSRYLGVSNTSISVRCRSSLPAELKPQDYDLAVARHFLSCGIVAKDQLVLNFAGCKLQLSLAWRLHEPRGKRIVTHDLPRPDHTPQDVGMPLAPLPAALPFRFLPPHVAIRRYGPRQTPADYLSEQTLLTNEEGLPSPRSTVHPDTQIRLGADGRPSSA</sequence>
<dbReference type="Proteomes" id="UP001164286">
    <property type="component" value="Unassembled WGS sequence"/>
</dbReference>
<evidence type="ECO:0000313" key="2">
    <source>
        <dbReference type="EMBL" id="KAI9635175.1"/>
    </source>
</evidence>
<protein>
    <submittedName>
        <fullName evidence="2">Uncharacterized protein</fullName>
    </submittedName>
</protein>
<dbReference type="GeneID" id="77731847"/>
<dbReference type="AlphaFoldDB" id="A0AA38LTS7"/>
<dbReference type="EMBL" id="JAKWFO010000005">
    <property type="protein sequence ID" value="KAI9635175.1"/>
    <property type="molecule type" value="Genomic_DNA"/>
</dbReference>
<keyword evidence="3" id="KW-1185">Reference proteome</keyword>
<evidence type="ECO:0000256" key="1">
    <source>
        <dbReference type="SAM" id="MobiDB-lite"/>
    </source>
</evidence>
<feature type="region of interest" description="Disordered" evidence="1">
    <location>
        <begin position="255"/>
        <end position="283"/>
    </location>
</feature>
<gene>
    <name evidence="2" type="ORF">MKK02DRAFT_43853</name>
</gene>
<comment type="caution">
    <text evidence="2">The sequence shown here is derived from an EMBL/GenBank/DDBJ whole genome shotgun (WGS) entry which is preliminary data.</text>
</comment>
<accession>A0AA38LTS7</accession>
<reference evidence="2" key="1">
    <citation type="journal article" date="2022" name="G3 (Bethesda)">
        <title>High quality genome of the basidiomycete yeast Dioszegia hungarica PDD-24b-2 isolated from cloud water.</title>
        <authorList>
            <person name="Jarrige D."/>
            <person name="Haridas S."/>
            <person name="Bleykasten-Grosshans C."/>
            <person name="Joly M."/>
            <person name="Nadalig T."/>
            <person name="Sancelme M."/>
            <person name="Vuilleumier S."/>
            <person name="Grigoriev I.V."/>
            <person name="Amato P."/>
            <person name="Bringel F."/>
        </authorList>
    </citation>
    <scope>NUCLEOTIDE SEQUENCE</scope>
    <source>
        <strain evidence="2">PDD-24b-2</strain>
    </source>
</reference>